<dbReference type="OrthoDB" id="8049496at2759"/>
<evidence type="ECO:0000256" key="1">
    <source>
        <dbReference type="SAM" id="MobiDB-lite"/>
    </source>
</evidence>
<keyword evidence="4" id="KW-1185">Reference proteome</keyword>
<accession>A0A8K0GMR5</accession>
<dbReference type="EMBL" id="VTPC01000564">
    <property type="protein sequence ID" value="KAF2905326.1"/>
    <property type="molecule type" value="Genomic_DNA"/>
</dbReference>
<dbReference type="PANTHER" id="PTHR47055:SF3">
    <property type="entry name" value="PHORBOL-ESTER_DAG-TYPE DOMAIN-CONTAINING PROTEIN"/>
    <property type="match status" value="1"/>
</dbReference>
<dbReference type="InterPro" id="IPR029526">
    <property type="entry name" value="PGBD"/>
</dbReference>
<dbReference type="Pfam" id="PF13843">
    <property type="entry name" value="DDE_Tnp_1_7"/>
    <property type="match status" value="1"/>
</dbReference>
<evidence type="ECO:0000259" key="2">
    <source>
        <dbReference type="Pfam" id="PF13843"/>
    </source>
</evidence>
<organism evidence="3 4">
    <name type="scientific">Ignelater luminosus</name>
    <name type="common">Cucubano</name>
    <name type="synonym">Pyrophorus luminosus</name>
    <dbReference type="NCBI Taxonomy" id="2038154"/>
    <lineage>
        <taxon>Eukaryota</taxon>
        <taxon>Metazoa</taxon>
        <taxon>Ecdysozoa</taxon>
        <taxon>Arthropoda</taxon>
        <taxon>Hexapoda</taxon>
        <taxon>Insecta</taxon>
        <taxon>Pterygota</taxon>
        <taxon>Neoptera</taxon>
        <taxon>Endopterygota</taxon>
        <taxon>Coleoptera</taxon>
        <taxon>Polyphaga</taxon>
        <taxon>Elateriformia</taxon>
        <taxon>Elateroidea</taxon>
        <taxon>Elateridae</taxon>
        <taxon>Agrypninae</taxon>
        <taxon>Pyrophorini</taxon>
        <taxon>Ignelater</taxon>
    </lineage>
</organism>
<feature type="region of interest" description="Disordered" evidence="1">
    <location>
        <begin position="19"/>
        <end position="38"/>
    </location>
</feature>
<gene>
    <name evidence="3" type="ORF">ILUMI_00853</name>
</gene>
<dbReference type="Proteomes" id="UP000801492">
    <property type="component" value="Unassembled WGS sequence"/>
</dbReference>
<protein>
    <recommendedName>
        <fullName evidence="2">PiggyBac transposable element-derived protein domain-containing protein</fullName>
    </recommendedName>
</protein>
<evidence type="ECO:0000313" key="4">
    <source>
        <dbReference type="Proteomes" id="UP000801492"/>
    </source>
</evidence>
<evidence type="ECO:0000313" key="3">
    <source>
        <dbReference type="EMBL" id="KAF2905326.1"/>
    </source>
</evidence>
<name>A0A8K0GMR5_IGNLU</name>
<dbReference type="AlphaFoldDB" id="A0A8K0GMR5"/>
<dbReference type="InterPro" id="IPR052638">
    <property type="entry name" value="PiggyBac_TE-derived"/>
</dbReference>
<dbReference type="PANTHER" id="PTHR47055">
    <property type="entry name" value="DDE_TNP_1_7 DOMAIN-CONTAINING PROTEIN"/>
    <property type="match status" value="1"/>
</dbReference>
<feature type="domain" description="PiggyBac transposable element-derived protein" evidence="2">
    <location>
        <begin position="76"/>
        <end position="252"/>
    </location>
</feature>
<proteinExistence type="predicted"/>
<dbReference type="GO" id="GO:0043565">
    <property type="term" value="F:sequence-specific DNA binding"/>
    <property type="evidence" value="ECO:0007669"/>
    <property type="project" value="TreeGrafter"/>
</dbReference>
<reference evidence="3" key="1">
    <citation type="submission" date="2019-08" db="EMBL/GenBank/DDBJ databases">
        <title>The genome of the North American firefly Photinus pyralis.</title>
        <authorList>
            <consortium name="Photinus pyralis genome working group"/>
            <person name="Fallon T.R."/>
            <person name="Sander Lower S.E."/>
            <person name="Weng J.-K."/>
        </authorList>
    </citation>
    <scope>NUCLEOTIDE SEQUENCE</scope>
    <source>
        <strain evidence="3">TRF0915ILg1</strain>
        <tissue evidence="3">Whole body</tissue>
    </source>
</reference>
<comment type="caution">
    <text evidence="3">The sequence shown here is derived from an EMBL/GenBank/DDBJ whole genome shotgun (WGS) entry which is preliminary data.</text>
</comment>
<sequence>MCDALNHLEASTLEKEHDVVLLPPASGNKEIESDEEDIDDEALHRSNLPQESESLALQASIAEPPKARSEHAGKSEYEIFLLFRTLEIISYITEQTNLYARDKNDHKFMVTEEDICQFLGLILISSCHNVPSENDYWSTAEDMQAPIFSKTMSRDNFRTIKRYFHVAENQKLDNSKIAKISWLYSKLKKNLQQFSVFHKMLSVDEAMVPYYGHHSAKMFIKNKPVRFAFKIWMLCGSDRYPYNMDIYCGSNHYGVTSLHKTTRRVKEEHKKDIQQPNAIKKYNEGMGGVDLLN</sequence>